<dbReference type="GO" id="GO:0005886">
    <property type="term" value="C:plasma membrane"/>
    <property type="evidence" value="ECO:0007669"/>
    <property type="project" value="UniProtKB-SubCell"/>
</dbReference>
<dbReference type="NCBIfam" id="NF046044">
    <property type="entry name" value="PnpS"/>
    <property type="match status" value="1"/>
</dbReference>
<dbReference type="PRINTS" id="PR00344">
    <property type="entry name" value="BCTRLSENSOR"/>
</dbReference>
<sequence>MIFNQRSHQRNSRIILIVCIVIGISISGYFVRQLIHRSILQPLETRAEIQAEFLEDVGMNAKNFSEVELNIEPFKRPDSAESVVLKDGEVIWDDFAERTRLQTVRQQLKDFPKDKVSSKVYLNGYVVYTPIEANDGTYQLVKYYKKSLFQDQLDDFYLWMAVIIFLILLLIYLVYRYMINFVTKPIEAINLAVEHIEDDQYQFEYIRGNLPVIDNLGTNISTLKQELKTKRGDLNASEQRLSLLMGHLNLGVVLISNSGKIELINSEAMQLLNIDIHTTQRSFQAVIKSYVLVDMINEALKTHQPLSNHIELYIPTSKFIDVNIIPFGKSPDEIESILVLLYDITQVRRLETVRTEFVANASHELRTPVTAIKGFAETLLDGALKQPELAEKFITIIANESNRLETIISDILELSRVEKKSEPMVVKPFEVVETVNNLIQFFYKQADKKHISISVDAERPVMMKADQHRIEQIFTNLIDNAINYSDVDSEVKINIEQVNNSVHFSVSDKGIGIPKADQERIFERFYRVDKGRSRNSGGTGLGLSIVRNLIMNMNGTIHVESEVGIGTTFHIKLPLE</sequence>
<evidence type="ECO:0000256" key="8">
    <source>
        <dbReference type="ARBA" id="ARBA00022777"/>
    </source>
</evidence>
<evidence type="ECO:0000256" key="5">
    <source>
        <dbReference type="ARBA" id="ARBA00022553"/>
    </source>
</evidence>
<dbReference type="GO" id="GO:0000155">
    <property type="term" value="F:phosphorelay sensor kinase activity"/>
    <property type="evidence" value="ECO:0007669"/>
    <property type="project" value="InterPro"/>
</dbReference>
<keyword evidence="11 12" id="KW-0472">Membrane</keyword>
<comment type="catalytic activity">
    <reaction evidence="1">
        <text>ATP + protein L-histidine = ADP + protein N-phospho-L-histidine.</text>
        <dbReference type="EC" id="2.7.13.3"/>
    </reaction>
</comment>
<dbReference type="FunFam" id="1.10.287.130:FF:000008">
    <property type="entry name" value="Two-component sensor histidine kinase"/>
    <property type="match status" value="1"/>
</dbReference>
<comment type="subcellular location">
    <subcellularLocation>
        <location evidence="2">Cell membrane</location>
    </subcellularLocation>
</comment>
<keyword evidence="4" id="KW-1003">Cell membrane</keyword>
<dbReference type="GO" id="GO:0016036">
    <property type="term" value="P:cellular response to phosphate starvation"/>
    <property type="evidence" value="ECO:0007669"/>
    <property type="project" value="TreeGrafter"/>
</dbReference>
<keyword evidence="12" id="KW-1133">Transmembrane helix</keyword>
<dbReference type="Gene3D" id="1.10.287.130">
    <property type="match status" value="1"/>
</dbReference>
<comment type="caution">
    <text evidence="14">The sequence shown here is derived from an EMBL/GenBank/DDBJ whole genome shotgun (WGS) entry which is preliminary data.</text>
</comment>
<evidence type="ECO:0000256" key="6">
    <source>
        <dbReference type="ARBA" id="ARBA00022679"/>
    </source>
</evidence>
<evidence type="ECO:0000313" key="14">
    <source>
        <dbReference type="EMBL" id="MBA5729537.1"/>
    </source>
</evidence>
<evidence type="ECO:0000256" key="11">
    <source>
        <dbReference type="ARBA" id="ARBA00023136"/>
    </source>
</evidence>
<evidence type="ECO:0000256" key="12">
    <source>
        <dbReference type="SAM" id="Phobius"/>
    </source>
</evidence>
<evidence type="ECO:0000256" key="3">
    <source>
        <dbReference type="ARBA" id="ARBA00012438"/>
    </source>
</evidence>
<feature type="transmembrane region" description="Helical" evidence="12">
    <location>
        <begin position="156"/>
        <end position="175"/>
    </location>
</feature>
<evidence type="ECO:0000259" key="13">
    <source>
        <dbReference type="PROSITE" id="PS50109"/>
    </source>
</evidence>
<feature type="transmembrane region" description="Helical" evidence="12">
    <location>
        <begin position="12"/>
        <end position="31"/>
    </location>
</feature>
<keyword evidence="6" id="KW-0808">Transferase</keyword>
<dbReference type="GO" id="GO:0005524">
    <property type="term" value="F:ATP binding"/>
    <property type="evidence" value="ECO:0007669"/>
    <property type="project" value="UniProtKB-KW"/>
</dbReference>
<dbReference type="InterPro" id="IPR050351">
    <property type="entry name" value="BphY/WalK/GraS-like"/>
</dbReference>
<dbReference type="EMBL" id="JACAOA010000017">
    <property type="protein sequence ID" value="MBA5729537.1"/>
    <property type="molecule type" value="Genomic_DNA"/>
</dbReference>
<keyword evidence="9" id="KW-0067">ATP-binding</keyword>
<dbReference type="EC" id="2.7.13.3" evidence="3"/>
<dbReference type="InterPro" id="IPR005467">
    <property type="entry name" value="His_kinase_dom"/>
</dbReference>
<dbReference type="InterPro" id="IPR003594">
    <property type="entry name" value="HATPase_dom"/>
</dbReference>
<dbReference type="SMART" id="SM00387">
    <property type="entry name" value="HATPase_c"/>
    <property type="match status" value="1"/>
</dbReference>
<protein>
    <recommendedName>
        <fullName evidence="3">histidine kinase</fullName>
        <ecNumber evidence="3">2.7.13.3</ecNumber>
    </recommendedName>
</protein>
<dbReference type="InterPro" id="IPR036890">
    <property type="entry name" value="HATPase_C_sf"/>
</dbReference>
<keyword evidence="7" id="KW-0547">Nucleotide-binding</keyword>
<dbReference type="FunFam" id="3.30.565.10:FF:000023">
    <property type="entry name" value="PAS domain-containing sensor histidine kinase"/>
    <property type="match status" value="1"/>
</dbReference>
<keyword evidence="15" id="KW-1185">Reference proteome</keyword>
<keyword evidence="12" id="KW-0812">Transmembrane</keyword>
<keyword evidence="8" id="KW-0418">Kinase</keyword>
<dbReference type="Proteomes" id="UP000571018">
    <property type="component" value="Unassembled WGS sequence"/>
</dbReference>
<dbReference type="InterPro" id="IPR004358">
    <property type="entry name" value="Sig_transdc_His_kin-like_C"/>
</dbReference>
<dbReference type="SMART" id="SM00388">
    <property type="entry name" value="HisKA"/>
    <property type="match status" value="1"/>
</dbReference>
<dbReference type="Pfam" id="PF00512">
    <property type="entry name" value="HisKA"/>
    <property type="match status" value="1"/>
</dbReference>
<dbReference type="CDD" id="cd00082">
    <property type="entry name" value="HisKA"/>
    <property type="match status" value="1"/>
</dbReference>
<organism evidence="14 15">
    <name type="scientific">Ruoffia halotolerans</name>
    <dbReference type="NCBI Taxonomy" id="2748684"/>
    <lineage>
        <taxon>Bacteria</taxon>
        <taxon>Bacillati</taxon>
        <taxon>Bacillota</taxon>
        <taxon>Bacilli</taxon>
        <taxon>Lactobacillales</taxon>
        <taxon>Aerococcaceae</taxon>
        <taxon>Ruoffia</taxon>
    </lineage>
</organism>
<dbReference type="InterPro" id="IPR003661">
    <property type="entry name" value="HisK_dim/P_dom"/>
</dbReference>
<accession>A0A839A693</accession>
<dbReference type="Gene3D" id="3.30.450.20">
    <property type="entry name" value="PAS domain"/>
    <property type="match status" value="1"/>
</dbReference>
<dbReference type="PANTHER" id="PTHR45453">
    <property type="entry name" value="PHOSPHATE REGULON SENSOR PROTEIN PHOR"/>
    <property type="match status" value="1"/>
</dbReference>
<dbReference type="SUPFAM" id="SSF47384">
    <property type="entry name" value="Homodimeric domain of signal transducing histidine kinase"/>
    <property type="match status" value="1"/>
</dbReference>
<dbReference type="InterPro" id="IPR036097">
    <property type="entry name" value="HisK_dim/P_sf"/>
</dbReference>
<dbReference type="Pfam" id="PF02518">
    <property type="entry name" value="HATPase_c"/>
    <property type="match status" value="1"/>
</dbReference>
<evidence type="ECO:0000256" key="10">
    <source>
        <dbReference type="ARBA" id="ARBA00023012"/>
    </source>
</evidence>
<keyword evidence="10" id="KW-0902">Two-component regulatory system</keyword>
<dbReference type="PROSITE" id="PS50109">
    <property type="entry name" value="HIS_KIN"/>
    <property type="match status" value="1"/>
</dbReference>
<dbReference type="GO" id="GO:0004721">
    <property type="term" value="F:phosphoprotein phosphatase activity"/>
    <property type="evidence" value="ECO:0007669"/>
    <property type="project" value="TreeGrafter"/>
</dbReference>
<evidence type="ECO:0000256" key="9">
    <source>
        <dbReference type="ARBA" id="ARBA00022840"/>
    </source>
</evidence>
<dbReference type="RefSeq" id="WP_218931232.1">
    <property type="nucleotide sequence ID" value="NZ_JACAOA010000017.1"/>
</dbReference>
<name>A0A839A693_9LACT</name>
<dbReference type="AlphaFoldDB" id="A0A839A693"/>
<evidence type="ECO:0000256" key="4">
    <source>
        <dbReference type="ARBA" id="ARBA00022475"/>
    </source>
</evidence>
<evidence type="ECO:0000313" key="15">
    <source>
        <dbReference type="Proteomes" id="UP000571018"/>
    </source>
</evidence>
<feature type="domain" description="Histidine kinase" evidence="13">
    <location>
        <begin position="360"/>
        <end position="576"/>
    </location>
</feature>
<proteinExistence type="predicted"/>
<evidence type="ECO:0000256" key="1">
    <source>
        <dbReference type="ARBA" id="ARBA00000085"/>
    </source>
</evidence>
<dbReference type="PANTHER" id="PTHR45453:SF1">
    <property type="entry name" value="PHOSPHATE REGULON SENSOR PROTEIN PHOR"/>
    <property type="match status" value="1"/>
</dbReference>
<evidence type="ECO:0000256" key="2">
    <source>
        <dbReference type="ARBA" id="ARBA00004236"/>
    </source>
</evidence>
<reference evidence="14 15" key="1">
    <citation type="submission" date="2020-06" db="EMBL/GenBank/DDBJ databases">
        <title>Reclassification of Facklamia ignava, Facklamia soureckii and Facklami tabacinasalis as Falseniella iganva gen. nov., comb. nov., Hutsoniella ignava gen. nov., comb. nov., and Ruoffia tabacinasalis gen. nov., comb. nov and description of Ruoffia haltotolerans sp. nov., isolated from hypersaline Inland Sea of Qatar.</title>
        <authorList>
            <person name="Fotedar R."/>
            <person name="Sankaranarayanan K."/>
            <person name="Lawson P."/>
            <person name="Caldwell M."/>
            <person name="Zeyara A."/>
            <person name="Al Malki A."/>
            <person name="Ali M."/>
        </authorList>
    </citation>
    <scope>NUCLEOTIDE SEQUENCE [LARGE SCALE GENOMIC DNA]</scope>
    <source>
        <strain evidence="14 15">INB8</strain>
    </source>
</reference>
<gene>
    <name evidence="14" type="ORF">HW423_07040</name>
</gene>
<dbReference type="Gene3D" id="3.30.565.10">
    <property type="entry name" value="Histidine kinase-like ATPase, C-terminal domain"/>
    <property type="match status" value="1"/>
</dbReference>
<dbReference type="SUPFAM" id="SSF55874">
    <property type="entry name" value="ATPase domain of HSP90 chaperone/DNA topoisomerase II/histidine kinase"/>
    <property type="match status" value="1"/>
</dbReference>
<dbReference type="CDD" id="cd00075">
    <property type="entry name" value="HATPase"/>
    <property type="match status" value="1"/>
</dbReference>
<keyword evidence="5" id="KW-0597">Phosphoprotein</keyword>
<evidence type="ECO:0000256" key="7">
    <source>
        <dbReference type="ARBA" id="ARBA00022741"/>
    </source>
</evidence>